<reference evidence="2" key="1">
    <citation type="journal article" date="2020" name="Nat. Ecol. Evol.">
        <title>Deeply conserved synteny resolves early events in vertebrate evolution.</title>
        <authorList>
            <person name="Simakov O."/>
            <person name="Marletaz F."/>
            <person name="Yue J.X."/>
            <person name="O'Connell B."/>
            <person name="Jenkins J."/>
            <person name="Brandt A."/>
            <person name="Calef R."/>
            <person name="Tung C.H."/>
            <person name="Huang T.K."/>
            <person name="Schmutz J."/>
            <person name="Satoh N."/>
            <person name="Yu J.K."/>
            <person name="Putnam N.H."/>
            <person name="Green R.E."/>
            <person name="Rokhsar D.S."/>
        </authorList>
    </citation>
    <scope>NUCLEOTIDE SEQUENCE [LARGE SCALE GENOMIC DNA]</scope>
    <source>
        <strain evidence="2">S238N-H82</strain>
    </source>
</reference>
<protein>
    <submittedName>
        <fullName evidence="3">Uncharacterized protein LOC118418259</fullName>
    </submittedName>
</protein>
<accession>A0A9J7LD72</accession>
<evidence type="ECO:0000313" key="3">
    <source>
        <dbReference type="RefSeq" id="XP_035679998.1"/>
    </source>
</evidence>
<gene>
    <name evidence="3" type="primary">LOC118418259</name>
</gene>
<feature type="region of interest" description="Disordered" evidence="1">
    <location>
        <begin position="29"/>
        <end position="82"/>
    </location>
</feature>
<dbReference type="KEGG" id="bfo:118418259"/>
<dbReference type="Proteomes" id="UP000001554">
    <property type="component" value="Chromosome 6"/>
</dbReference>
<feature type="compositionally biased region" description="Acidic residues" evidence="1">
    <location>
        <begin position="29"/>
        <end position="40"/>
    </location>
</feature>
<dbReference type="AlphaFoldDB" id="A0A9J7LD72"/>
<dbReference type="OrthoDB" id="10029939at2759"/>
<sequence>MPDSYPCLQQCIEQHHALMLQIFNTENSEEGIEEEAEEDGNVVAGTSTGGTTPCGSHAIGSKGVKRPNSSDNPNSKKKAVTTSSLSDVLAKFLHDTEKEKSRAQKEVENLAKESQQPVDERFAWSQWLTSTCFRVPPAHFYQYQRETFETTMRWLPNEPAALPGRPMPGPPVLAPLRHYTPHQGYTPLQPPTQHNTPDFAQLHGEDQQHSVMGWMPAVPQARQTEDHPAGT</sequence>
<reference evidence="3" key="2">
    <citation type="submission" date="2025-08" db="UniProtKB">
        <authorList>
            <consortium name="RefSeq"/>
        </authorList>
    </citation>
    <scope>IDENTIFICATION</scope>
    <source>
        <strain evidence="3">S238N-H82</strain>
        <tissue evidence="3">Testes</tissue>
    </source>
</reference>
<feature type="compositionally biased region" description="Low complexity" evidence="1">
    <location>
        <begin position="45"/>
        <end position="56"/>
    </location>
</feature>
<dbReference type="RefSeq" id="XP_035679998.1">
    <property type="nucleotide sequence ID" value="XM_035824105.1"/>
</dbReference>
<organism evidence="2 3">
    <name type="scientific">Branchiostoma floridae</name>
    <name type="common">Florida lancelet</name>
    <name type="synonym">Amphioxus</name>
    <dbReference type="NCBI Taxonomy" id="7739"/>
    <lineage>
        <taxon>Eukaryota</taxon>
        <taxon>Metazoa</taxon>
        <taxon>Chordata</taxon>
        <taxon>Cephalochordata</taxon>
        <taxon>Leptocardii</taxon>
        <taxon>Amphioxiformes</taxon>
        <taxon>Branchiostomatidae</taxon>
        <taxon>Branchiostoma</taxon>
    </lineage>
</organism>
<proteinExistence type="predicted"/>
<name>A0A9J7LD72_BRAFL</name>
<keyword evidence="2" id="KW-1185">Reference proteome</keyword>
<evidence type="ECO:0000313" key="2">
    <source>
        <dbReference type="Proteomes" id="UP000001554"/>
    </source>
</evidence>
<dbReference type="OMA" id="SYQIANT"/>
<evidence type="ECO:0000256" key="1">
    <source>
        <dbReference type="SAM" id="MobiDB-lite"/>
    </source>
</evidence>
<dbReference type="GeneID" id="118418259"/>